<dbReference type="InterPro" id="IPR004942">
    <property type="entry name" value="Roadblock/LAMTOR2_dom"/>
</dbReference>
<accession>A0ABT1A6L5</accession>
<dbReference type="Gene3D" id="3.30.450.30">
    <property type="entry name" value="Dynein light chain 2a, cytoplasmic"/>
    <property type="match status" value="1"/>
</dbReference>
<evidence type="ECO:0000313" key="3">
    <source>
        <dbReference type="Proteomes" id="UP001165283"/>
    </source>
</evidence>
<feature type="domain" description="Roadblock/LAMTOR2" evidence="1">
    <location>
        <begin position="7"/>
        <end position="96"/>
    </location>
</feature>
<dbReference type="EMBL" id="JAGSOV010000057">
    <property type="protein sequence ID" value="MCO1658667.1"/>
    <property type="molecule type" value="Genomic_DNA"/>
</dbReference>
<dbReference type="RefSeq" id="WP_252442888.1">
    <property type="nucleotide sequence ID" value="NZ_JAGSOV010000057.1"/>
</dbReference>
<evidence type="ECO:0000259" key="1">
    <source>
        <dbReference type="SMART" id="SM00960"/>
    </source>
</evidence>
<sequence length="125" mass="12889">MDTESLCAELRELLSEVIGVSGALIATGDGMLIAAECEDSLHAESIAALAAATSGVGAQFAYLMRLGELGGTVVQGNKGCVAVHPIGENAILVLYGNDGPNVARLHLAVRQALPRVEAALMAYQR</sequence>
<name>A0ABT1A6L5_9PSEU</name>
<gene>
    <name evidence="2" type="ORF">KDL28_26730</name>
</gene>
<dbReference type="Pfam" id="PF03259">
    <property type="entry name" value="Robl_LC7"/>
    <property type="match status" value="1"/>
</dbReference>
<dbReference type="SMART" id="SM00960">
    <property type="entry name" value="Robl_LC7"/>
    <property type="match status" value="1"/>
</dbReference>
<dbReference type="SUPFAM" id="SSF103196">
    <property type="entry name" value="Roadblock/LC7 domain"/>
    <property type="match status" value="1"/>
</dbReference>
<protein>
    <submittedName>
        <fullName evidence="2">Roadblock/LC7 domain-containing protein</fullName>
    </submittedName>
</protein>
<comment type="caution">
    <text evidence="2">The sequence shown here is derived from an EMBL/GenBank/DDBJ whole genome shotgun (WGS) entry which is preliminary data.</text>
</comment>
<evidence type="ECO:0000313" key="2">
    <source>
        <dbReference type="EMBL" id="MCO1658667.1"/>
    </source>
</evidence>
<dbReference type="Proteomes" id="UP001165283">
    <property type="component" value="Unassembled WGS sequence"/>
</dbReference>
<reference evidence="2" key="1">
    <citation type="submission" date="2021-04" db="EMBL/GenBank/DDBJ databases">
        <title>Pseudonocardia sp. nov., isolated from sandy soil of mangrove forest.</title>
        <authorList>
            <person name="Zan Z."/>
            <person name="Huang R."/>
            <person name="Liu W."/>
        </authorList>
    </citation>
    <scope>NUCLEOTIDE SEQUENCE</scope>
    <source>
        <strain evidence="2">S2-4</strain>
    </source>
</reference>
<keyword evidence="3" id="KW-1185">Reference proteome</keyword>
<proteinExistence type="predicted"/>
<organism evidence="2 3">
    <name type="scientific">Pseudonocardia humida</name>
    <dbReference type="NCBI Taxonomy" id="2800819"/>
    <lineage>
        <taxon>Bacteria</taxon>
        <taxon>Bacillati</taxon>
        <taxon>Actinomycetota</taxon>
        <taxon>Actinomycetes</taxon>
        <taxon>Pseudonocardiales</taxon>
        <taxon>Pseudonocardiaceae</taxon>
        <taxon>Pseudonocardia</taxon>
    </lineage>
</organism>